<dbReference type="AlphaFoldDB" id="A0AAQ3MH11"/>
<proteinExistence type="predicted"/>
<protein>
    <submittedName>
        <fullName evidence="2">Uncharacterized protein</fullName>
    </submittedName>
</protein>
<dbReference type="Proteomes" id="UP001374535">
    <property type="component" value="Chromosome 11"/>
</dbReference>
<name>A0AAQ3MH11_VIGMU</name>
<keyword evidence="3" id="KW-1185">Reference proteome</keyword>
<feature type="compositionally biased region" description="Basic and acidic residues" evidence="1">
    <location>
        <begin position="103"/>
        <end position="117"/>
    </location>
</feature>
<accession>A0AAQ3MH11</accession>
<reference evidence="2 3" key="1">
    <citation type="journal article" date="2023" name="Life. Sci Alliance">
        <title>Evolutionary insights into 3D genome organization and epigenetic landscape of Vigna mungo.</title>
        <authorList>
            <person name="Junaid A."/>
            <person name="Singh B."/>
            <person name="Bhatia S."/>
        </authorList>
    </citation>
    <scope>NUCLEOTIDE SEQUENCE [LARGE SCALE GENOMIC DNA]</scope>
    <source>
        <strain evidence="2">Urdbean</strain>
    </source>
</reference>
<feature type="compositionally biased region" description="Acidic residues" evidence="1">
    <location>
        <begin position="90"/>
        <end position="101"/>
    </location>
</feature>
<sequence>MKENMGSKTTSLRQKVDGVDDGGRGREREAGAEERVVKEGLDVVDDEEGGGEEVEVGEGGVVKREVGGGVVGDEDGFGGKEGREAGAAREEEEVGEGEVLGDDVIRRGSNEERRCMR</sequence>
<gene>
    <name evidence="2" type="ORF">V8G54_036401</name>
</gene>
<feature type="compositionally biased region" description="Basic and acidic residues" evidence="1">
    <location>
        <begin position="14"/>
        <end position="41"/>
    </location>
</feature>
<feature type="compositionally biased region" description="Polar residues" evidence="1">
    <location>
        <begin position="1"/>
        <end position="13"/>
    </location>
</feature>
<organism evidence="2 3">
    <name type="scientific">Vigna mungo</name>
    <name type="common">Black gram</name>
    <name type="synonym">Phaseolus mungo</name>
    <dbReference type="NCBI Taxonomy" id="3915"/>
    <lineage>
        <taxon>Eukaryota</taxon>
        <taxon>Viridiplantae</taxon>
        <taxon>Streptophyta</taxon>
        <taxon>Embryophyta</taxon>
        <taxon>Tracheophyta</taxon>
        <taxon>Spermatophyta</taxon>
        <taxon>Magnoliopsida</taxon>
        <taxon>eudicotyledons</taxon>
        <taxon>Gunneridae</taxon>
        <taxon>Pentapetalae</taxon>
        <taxon>rosids</taxon>
        <taxon>fabids</taxon>
        <taxon>Fabales</taxon>
        <taxon>Fabaceae</taxon>
        <taxon>Papilionoideae</taxon>
        <taxon>50 kb inversion clade</taxon>
        <taxon>NPAAA clade</taxon>
        <taxon>indigoferoid/millettioid clade</taxon>
        <taxon>Phaseoleae</taxon>
        <taxon>Vigna</taxon>
    </lineage>
</organism>
<feature type="compositionally biased region" description="Acidic residues" evidence="1">
    <location>
        <begin position="42"/>
        <end position="56"/>
    </location>
</feature>
<feature type="region of interest" description="Disordered" evidence="1">
    <location>
        <begin position="1"/>
        <end position="117"/>
    </location>
</feature>
<feature type="compositionally biased region" description="Basic and acidic residues" evidence="1">
    <location>
        <begin position="77"/>
        <end position="89"/>
    </location>
</feature>
<evidence type="ECO:0000256" key="1">
    <source>
        <dbReference type="SAM" id="MobiDB-lite"/>
    </source>
</evidence>
<evidence type="ECO:0000313" key="2">
    <source>
        <dbReference type="EMBL" id="WVY90887.1"/>
    </source>
</evidence>
<dbReference type="EMBL" id="CP144690">
    <property type="protein sequence ID" value="WVY90887.1"/>
    <property type="molecule type" value="Genomic_DNA"/>
</dbReference>
<evidence type="ECO:0000313" key="3">
    <source>
        <dbReference type="Proteomes" id="UP001374535"/>
    </source>
</evidence>